<reference evidence="2" key="1">
    <citation type="journal article" date="2023" name="Front. Plant Sci.">
        <title>Chromosomal-level genome assembly of Melastoma candidum provides insights into trichome evolution.</title>
        <authorList>
            <person name="Zhong Y."/>
            <person name="Wu W."/>
            <person name="Sun C."/>
            <person name="Zou P."/>
            <person name="Liu Y."/>
            <person name="Dai S."/>
            <person name="Zhou R."/>
        </authorList>
    </citation>
    <scope>NUCLEOTIDE SEQUENCE [LARGE SCALE GENOMIC DNA]</scope>
</reference>
<accession>A0ACB9LHM6</accession>
<evidence type="ECO:0000313" key="1">
    <source>
        <dbReference type="EMBL" id="KAI4310824.1"/>
    </source>
</evidence>
<dbReference type="Proteomes" id="UP001057402">
    <property type="component" value="Chromosome 11"/>
</dbReference>
<gene>
    <name evidence="1" type="ORF">MLD38_035776</name>
</gene>
<dbReference type="EMBL" id="CM042890">
    <property type="protein sequence ID" value="KAI4310824.1"/>
    <property type="molecule type" value="Genomic_DNA"/>
</dbReference>
<name>A0ACB9LHM6_9MYRT</name>
<keyword evidence="2" id="KW-1185">Reference proteome</keyword>
<organism evidence="1 2">
    <name type="scientific">Melastoma candidum</name>
    <dbReference type="NCBI Taxonomy" id="119954"/>
    <lineage>
        <taxon>Eukaryota</taxon>
        <taxon>Viridiplantae</taxon>
        <taxon>Streptophyta</taxon>
        <taxon>Embryophyta</taxon>
        <taxon>Tracheophyta</taxon>
        <taxon>Spermatophyta</taxon>
        <taxon>Magnoliopsida</taxon>
        <taxon>eudicotyledons</taxon>
        <taxon>Gunneridae</taxon>
        <taxon>Pentapetalae</taxon>
        <taxon>rosids</taxon>
        <taxon>malvids</taxon>
        <taxon>Myrtales</taxon>
        <taxon>Melastomataceae</taxon>
        <taxon>Melastomatoideae</taxon>
        <taxon>Melastomateae</taxon>
        <taxon>Melastoma</taxon>
    </lineage>
</organism>
<sequence>MPADSKADDKIIDVQCSANGVEEVGDAERAIYDVTDHVIANTANSFYNYEYHEKVGDNDAWGNGACNGVLSNPDCANCITIANDYLTVLCPFKAGARIKLADCRMRFEQYKFSGPW</sequence>
<proteinExistence type="predicted"/>
<evidence type="ECO:0000313" key="2">
    <source>
        <dbReference type="Proteomes" id="UP001057402"/>
    </source>
</evidence>
<protein>
    <submittedName>
        <fullName evidence="1">Uncharacterized protein</fullName>
    </submittedName>
</protein>
<comment type="caution">
    <text evidence="1">The sequence shown here is derived from an EMBL/GenBank/DDBJ whole genome shotgun (WGS) entry which is preliminary data.</text>
</comment>